<comment type="caution">
    <text evidence="1">The sequence shown here is derived from an EMBL/GenBank/DDBJ whole genome shotgun (WGS) entry which is preliminary data.</text>
</comment>
<sequence>MEDDVPAVKHSRSSTITVEAEYELFLNNDWTGENPLDFYRLKGTQDIFKRLVVIPKQILCAPATTAGEARRVQNPAEYLLQKLPVPVDIVLEFVSDGKLDTIPAHT</sequence>
<organism evidence="1 2">
    <name type="scientific">Ramazzottius varieornatus</name>
    <name type="common">Water bear</name>
    <name type="synonym">Tardigrade</name>
    <dbReference type="NCBI Taxonomy" id="947166"/>
    <lineage>
        <taxon>Eukaryota</taxon>
        <taxon>Metazoa</taxon>
        <taxon>Ecdysozoa</taxon>
        <taxon>Tardigrada</taxon>
        <taxon>Eutardigrada</taxon>
        <taxon>Parachela</taxon>
        <taxon>Hypsibioidea</taxon>
        <taxon>Ramazzottiidae</taxon>
        <taxon>Ramazzottius</taxon>
    </lineage>
</organism>
<accession>A0A1D1W9B0</accession>
<evidence type="ECO:0000313" key="1">
    <source>
        <dbReference type="EMBL" id="GAV08888.1"/>
    </source>
</evidence>
<dbReference type="AlphaFoldDB" id="A0A1D1W9B0"/>
<reference evidence="1 2" key="1">
    <citation type="journal article" date="2016" name="Nat. Commun.">
        <title>Extremotolerant tardigrade genome and improved radiotolerance of human cultured cells by tardigrade-unique protein.</title>
        <authorList>
            <person name="Hashimoto T."/>
            <person name="Horikawa D.D."/>
            <person name="Saito Y."/>
            <person name="Kuwahara H."/>
            <person name="Kozuka-Hata H."/>
            <person name="Shin-I T."/>
            <person name="Minakuchi Y."/>
            <person name="Ohishi K."/>
            <person name="Motoyama A."/>
            <person name="Aizu T."/>
            <person name="Enomoto A."/>
            <person name="Kondo K."/>
            <person name="Tanaka S."/>
            <person name="Hara Y."/>
            <person name="Koshikawa S."/>
            <person name="Sagara H."/>
            <person name="Miura T."/>
            <person name="Yokobori S."/>
            <person name="Miyagawa K."/>
            <person name="Suzuki Y."/>
            <person name="Kubo T."/>
            <person name="Oyama M."/>
            <person name="Kohara Y."/>
            <person name="Fujiyama A."/>
            <person name="Arakawa K."/>
            <person name="Katayama T."/>
            <person name="Toyoda A."/>
            <person name="Kunieda T."/>
        </authorList>
    </citation>
    <scope>NUCLEOTIDE SEQUENCE [LARGE SCALE GENOMIC DNA]</scope>
    <source>
        <strain evidence="1 2">YOKOZUNA-1</strain>
    </source>
</reference>
<protein>
    <submittedName>
        <fullName evidence="1">Uncharacterized protein</fullName>
    </submittedName>
</protein>
<keyword evidence="2" id="KW-1185">Reference proteome</keyword>
<evidence type="ECO:0000313" key="2">
    <source>
        <dbReference type="Proteomes" id="UP000186922"/>
    </source>
</evidence>
<dbReference type="OrthoDB" id="1607513at2759"/>
<dbReference type="EMBL" id="BDGG01000019">
    <property type="protein sequence ID" value="GAV08888.1"/>
    <property type="molecule type" value="Genomic_DNA"/>
</dbReference>
<proteinExistence type="predicted"/>
<name>A0A1D1W9B0_RAMVA</name>
<gene>
    <name evidence="1" type="primary">RvY_18514-1</name>
    <name evidence="1" type="synonym">RvY_18514.1</name>
    <name evidence="1" type="ORF">RvY_18514</name>
</gene>
<dbReference type="Proteomes" id="UP000186922">
    <property type="component" value="Unassembled WGS sequence"/>
</dbReference>